<evidence type="ECO:0000256" key="1">
    <source>
        <dbReference type="ARBA" id="ARBA00023224"/>
    </source>
</evidence>
<dbReference type="InterPro" id="IPR046342">
    <property type="entry name" value="CBS_dom_sf"/>
</dbReference>
<comment type="caution">
    <text evidence="5">The sequence shown here is derived from an EMBL/GenBank/DDBJ whole genome shotgun (WGS) entry which is preliminary data.</text>
</comment>
<dbReference type="EMBL" id="JBHTKZ010000026">
    <property type="protein sequence ID" value="MFD1182437.1"/>
    <property type="molecule type" value="Genomic_DNA"/>
</dbReference>
<dbReference type="PROSITE" id="PS50111">
    <property type="entry name" value="CHEMOTAXIS_TRANSDUC_2"/>
    <property type="match status" value="1"/>
</dbReference>
<evidence type="ECO:0000256" key="2">
    <source>
        <dbReference type="PROSITE-ProRule" id="PRU00284"/>
    </source>
</evidence>
<gene>
    <name evidence="5" type="ORF">ACFQ2Z_13810</name>
</gene>
<dbReference type="Proteomes" id="UP001597211">
    <property type="component" value="Unassembled WGS sequence"/>
</dbReference>
<dbReference type="PANTHER" id="PTHR32089:SF112">
    <property type="entry name" value="LYSOZYME-LIKE PROTEIN-RELATED"/>
    <property type="match status" value="1"/>
</dbReference>
<evidence type="ECO:0000259" key="4">
    <source>
        <dbReference type="PROSITE" id="PS50111"/>
    </source>
</evidence>
<keyword evidence="6" id="KW-1185">Reference proteome</keyword>
<feature type="coiled-coil region" evidence="3">
    <location>
        <begin position="177"/>
        <end position="204"/>
    </location>
</feature>
<dbReference type="Pfam" id="PF00015">
    <property type="entry name" value="MCPsignal"/>
    <property type="match status" value="1"/>
</dbReference>
<reference evidence="6" key="1">
    <citation type="journal article" date="2019" name="Int. J. Syst. Evol. Microbiol.">
        <title>The Global Catalogue of Microorganisms (GCM) 10K type strain sequencing project: providing services to taxonomists for standard genome sequencing and annotation.</title>
        <authorList>
            <consortium name="The Broad Institute Genomics Platform"/>
            <consortium name="The Broad Institute Genome Sequencing Center for Infectious Disease"/>
            <person name="Wu L."/>
            <person name="Ma J."/>
        </authorList>
    </citation>
    <scope>NUCLEOTIDE SEQUENCE [LARGE SCALE GENOMIC DNA]</scope>
    <source>
        <strain evidence="6">CCUG 48216</strain>
    </source>
</reference>
<protein>
    <submittedName>
        <fullName evidence="5">Methyl-accepting chemotaxis protein</fullName>
    </submittedName>
</protein>
<sequence>MENQAIAVLERSALEETENVAANGESGDLRGTVEGDGRMAGEPSAAAFAEVTEVAAVEVRFYCRKVPVIGAEVTCRHVLGQFQKQPELPCIVICDDDHKPMGLLMRDRFFRHLAGRFAADLFYEESAFRFAQRQPLICELDTPPGELLDQALGREGASFYDGLILTDLGQYYGILTVQDLMQMSRQLQREADEARQTAVRESRDRIVEIERSIAEVAESAKRSLLESERMSGLSAEGRQELEAVKASFTRVLEMTRSQEKQMAELLERTKQISSVADHIRSLADQSGMLAMNASIEAAHAGDHGRGFAVVASEVRKLALQTKSFSEEIGSTLGVVNRLIQQTAGTASTTAEEMAESHGRVGNADGTFQALVASARTVEERGQEMFRSSETAAGRTRTVLDELQHLASLA</sequence>
<feature type="domain" description="Methyl-accepting transducer" evidence="4">
    <location>
        <begin position="193"/>
        <end position="406"/>
    </location>
</feature>
<dbReference type="SUPFAM" id="SSF58104">
    <property type="entry name" value="Methyl-accepting chemotaxis protein (MCP) signaling domain"/>
    <property type="match status" value="1"/>
</dbReference>
<organism evidence="5 6">
    <name type="scientific">Paenibacillus timonensis</name>
    <dbReference type="NCBI Taxonomy" id="225915"/>
    <lineage>
        <taxon>Bacteria</taxon>
        <taxon>Bacillati</taxon>
        <taxon>Bacillota</taxon>
        <taxon>Bacilli</taxon>
        <taxon>Bacillales</taxon>
        <taxon>Paenibacillaceae</taxon>
        <taxon>Paenibacillus</taxon>
    </lineage>
</organism>
<dbReference type="RefSeq" id="WP_270406301.1">
    <property type="nucleotide sequence ID" value="NZ_JAQDEO010000019.1"/>
</dbReference>
<dbReference type="SMART" id="SM00283">
    <property type="entry name" value="MA"/>
    <property type="match status" value="1"/>
</dbReference>
<evidence type="ECO:0000313" key="5">
    <source>
        <dbReference type="EMBL" id="MFD1182437.1"/>
    </source>
</evidence>
<keyword evidence="3" id="KW-0175">Coiled coil</keyword>
<evidence type="ECO:0000313" key="6">
    <source>
        <dbReference type="Proteomes" id="UP001597211"/>
    </source>
</evidence>
<evidence type="ECO:0000256" key="3">
    <source>
        <dbReference type="SAM" id="Coils"/>
    </source>
</evidence>
<dbReference type="InterPro" id="IPR004089">
    <property type="entry name" value="MCPsignal_dom"/>
</dbReference>
<name>A0ABW3SCB6_9BACL</name>
<dbReference type="SUPFAM" id="SSF54631">
    <property type="entry name" value="CBS-domain pair"/>
    <property type="match status" value="1"/>
</dbReference>
<dbReference type="PANTHER" id="PTHR32089">
    <property type="entry name" value="METHYL-ACCEPTING CHEMOTAXIS PROTEIN MCPB"/>
    <property type="match status" value="1"/>
</dbReference>
<proteinExistence type="predicted"/>
<accession>A0ABW3SCB6</accession>
<dbReference type="Gene3D" id="1.10.287.950">
    <property type="entry name" value="Methyl-accepting chemotaxis protein"/>
    <property type="match status" value="1"/>
</dbReference>
<keyword evidence="1 2" id="KW-0807">Transducer</keyword>